<dbReference type="EMBL" id="JBHULS010000001">
    <property type="protein sequence ID" value="MFD2550986.1"/>
    <property type="molecule type" value="Genomic_DNA"/>
</dbReference>
<accession>A0ABW5KTD9</accession>
<dbReference type="Pfam" id="PF00582">
    <property type="entry name" value="Usp"/>
    <property type="match status" value="1"/>
</dbReference>
<dbReference type="RefSeq" id="WP_376891979.1">
    <property type="nucleotide sequence ID" value="NZ_JBHULS010000001.1"/>
</dbReference>
<gene>
    <name evidence="3" type="ORF">ACFSQP_04075</name>
</gene>
<name>A0ABW5KTD9_9FLAO</name>
<dbReference type="PANTHER" id="PTHR46268">
    <property type="entry name" value="STRESS RESPONSE PROTEIN NHAX"/>
    <property type="match status" value="1"/>
</dbReference>
<evidence type="ECO:0000313" key="4">
    <source>
        <dbReference type="Proteomes" id="UP001597472"/>
    </source>
</evidence>
<dbReference type="CDD" id="cd00293">
    <property type="entry name" value="USP-like"/>
    <property type="match status" value="1"/>
</dbReference>
<dbReference type="InterPro" id="IPR014729">
    <property type="entry name" value="Rossmann-like_a/b/a_fold"/>
</dbReference>
<evidence type="ECO:0000256" key="1">
    <source>
        <dbReference type="ARBA" id="ARBA00008791"/>
    </source>
</evidence>
<evidence type="ECO:0000313" key="3">
    <source>
        <dbReference type="EMBL" id="MFD2550986.1"/>
    </source>
</evidence>
<dbReference type="Gene3D" id="3.40.50.620">
    <property type="entry name" value="HUPs"/>
    <property type="match status" value="2"/>
</dbReference>
<proteinExistence type="inferred from homology"/>
<dbReference type="SUPFAM" id="SSF52402">
    <property type="entry name" value="Adenine nucleotide alpha hydrolases-like"/>
    <property type="match status" value="2"/>
</dbReference>
<organism evidence="3 4">
    <name type="scientific">Bizionia sediminis</name>
    <dbReference type="NCBI Taxonomy" id="1737064"/>
    <lineage>
        <taxon>Bacteria</taxon>
        <taxon>Pseudomonadati</taxon>
        <taxon>Bacteroidota</taxon>
        <taxon>Flavobacteriia</taxon>
        <taxon>Flavobacteriales</taxon>
        <taxon>Flavobacteriaceae</taxon>
        <taxon>Bizionia</taxon>
    </lineage>
</organism>
<sequence>MKHHILIPTDFSDNAWTAAKYALQLYANEACTFYFSHAWTFINSGVRTQLSESYIKPFRDEAKANLAEVVQAAKAETSNDAHEFESIFSIGSVEDAIEFAVKEKGITMVVMGTKGASGAQEFLFGSNTVSVVNKMRSCPVLLVPDNFSYRKPLKIVFPSDFNRFFGDELQVIRAMADLHNSHIDVLHIHKEESLNAKQKENVAMLKTYFEAYKHQFNWLSDSGKKEQAITTFIKEENADMLTMINYEHSFVENLIKEPVIKKMGYHSLVPFLVIPRVD</sequence>
<reference evidence="4" key="1">
    <citation type="journal article" date="2019" name="Int. J. Syst. Evol. Microbiol.">
        <title>The Global Catalogue of Microorganisms (GCM) 10K type strain sequencing project: providing services to taxonomists for standard genome sequencing and annotation.</title>
        <authorList>
            <consortium name="The Broad Institute Genomics Platform"/>
            <consortium name="The Broad Institute Genome Sequencing Center for Infectious Disease"/>
            <person name="Wu L."/>
            <person name="Ma J."/>
        </authorList>
    </citation>
    <scope>NUCLEOTIDE SEQUENCE [LARGE SCALE GENOMIC DNA]</scope>
    <source>
        <strain evidence="4">KCTC 42587</strain>
    </source>
</reference>
<comment type="similarity">
    <text evidence="1">Belongs to the universal stress protein A family.</text>
</comment>
<keyword evidence="4" id="KW-1185">Reference proteome</keyword>
<dbReference type="Proteomes" id="UP001597472">
    <property type="component" value="Unassembled WGS sequence"/>
</dbReference>
<dbReference type="InterPro" id="IPR006016">
    <property type="entry name" value="UspA"/>
</dbReference>
<protein>
    <submittedName>
        <fullName evidence="3">Universal stress protein</fullName>
    </submittedName>
</protein>
<comment type="caution">
    <text evidence="3">The sequence shown here is derived from an EMBL/GenBank/DDBJ whole genome shotgun (WGS) entry which is preliminary data.</text>
</comment>
<dbReference type="PANTHER" id="PTHR46268:SF26">
    <property type="entry name" value="UNIVERSAL STRESS PROTEIN MJ0577"/>
    <property type="match status" value="1"/>
</dbReference>
<feature type="domain" description="UspA" evidence="2">
    <location>
        <begin position="3"/>
        <end position="144"/>
    </location>
</feature>
<dbReference type="PRINTS" id="PR01438">
    <property type="entry name" value="UNVRSLSTRESS"/>
</dbReference>
<dbReference type="InterPro" id="IPR006015">
    <property type="entry name" value="Universal_stress_UspA"/>
</dbReference>
<evidence type="ECO:0000259" key="2">
    <source>
        <dbReference type="Pfam" id="PF00582"/>
    </source>
</evidence>